<accession>A0ABV8V2I1</accession>
<dbReference type="RefSeq" id="WP_290259447.1">
    <property type="nucleotide sequence ID" value="NZ_JAUFQG010000004.1"/>
</dbReference>
<dbReference type="Proteomes" id="UP001595840">
    <property type="component" value="Unassembled WGS sequence"/>
</dbReference>
<evidence type="ECO:0000313" key="2">
    <source>
        <dbReference type="Proteomes" id="UP001595840"/>
    </source>
</evidence>
<reference evidence="2" key="1">
    <citation type="journal article" date="2019" name="Int. J. Syst. Evol. Microbiol.">
        <title>The Global Catalogue of Microorganisms (GCM) 10K type strain sequencing project: providing services to taxonomists for standard genome sequencing and annotation.</title>
        <authorList>
            <consortium name="The Broad Institute Genomics Platform"/>
            <consortium name="The Broad Institute Genome Sequencing Center for Infectious Disease"/>
            <person name="Wu L."/>
            <person name="Ma J."/>
        </authorList>
    </citation>
    <scope>NUCLEOTIDE SEQUENCE [LARGE SCALE GENOMIC DNA]</scope>
    <source>
        <strain evidence="2">CECT 8570</strain>
    </source>
</reference>
<comment type="caution">
    <text evidence="1">The sequence shown here is derived from an EMBL/GenBank/DDBJ whole genome shotgun (WGS) entry which is preliminary data.</text>
</comment>
<evidence type="ECO:0000313" key="1">
    <source>
        <dbReference type="EMBL" id="MFC4361616.1"/>
    </source>
</evidence>
<keyword evidence="2" id="KW-1185">Reference proteome</keyword>
<dbReference type="EMBL" id="JBHSCX010000003">
    <property type="protein sequence ID" value="MFC4361616.1"/>
    <property type="molecule type" value="Genomic_DNA"/>
</dbReference>
<name>A0ABV8V2I1_9GAMM</name>
<gene>
    <name evidence="1" type="ORF">ACFOX3_04835</name>
</gene>
<organism evidence="1 2">
    <name type="scientific">Simiduia curdlanivorans</name>
    <dbReference type="NCBI Taxonomy" id="1492769"/>
    <lineage>
        <taxon>Bacteria</taxon>
        <taxon>Pseudomonadati</taxon>
        <taxon>Pseudomonadota</taxon>
        <taxon>Gammaproteobacteria</taxon>
        <taxon>Cellvibrionales</taxon>
        <taxon>Cellvibrionaceae</taxon>
        <taxon>Simiduia</taxon>
    </lineage>
</organism>
<protein>
    <submittedName>
        <fullName evidence="1">Uncharacterized protein</fullName>
    </submittedName>
</protein>
<sequence length="66" mass="6630">MKNNEAGCSKCLLQPQVLDIAASALGMAAMSAAMLGGNGLYQEGLQSHVLGGHALQFLTALLGSVG</sequence>
<proteinExistence type="predicted"/>